<dbReference type="InterPro" id="IPR054612">
    <property type="entry name" value="Phage_capsid-like_C"/>
</dbReference>
<keyword evidence="4" id="KW-1185">Reference proteome</keyword>
<dbReference type="eggNOG" id="COG4653">
    <property type="taxonomic scope" value="Bacteria"/>
</dbReference>
<evidence type="ECO:0000313" key="3">
    <source>
        <dbReference type="EMBL" id="KFI58325.1"/>
    </source>
</evidence>
<evidence type="ECO:0000313" key="4">
    <source>
        <dbReference type="Proteomes" id="UP000029067"/>
    </source>
</evidence>
<dbReference type="Pfam" id="PF05065">
    <property type="entry name" value="Phage_capsid"/>
    <property type="match status" value="1"/>
</dbReference>
<proteinExistence type="predicted"/>
<dbReference type="STRING" id="1688.BCUN_1926"/>
<evidence type="ECO:0000259" key="2">
    <source>
        <dbReference type="Pfam" id="PF05065"/>
    </source>
</evidence>
<organism evidence="3 4">
    <name type="scientific">Bifidobacterium cuniculi</name>
    <dbReference type="NCBI Taxonomy" id="1688"/>
    <lineage>
        <taxon>Bacteria</taxon>
        <taxon>Bacillati</taxon>
        <taxon>Actinomycetota</taxon>
        <taxon>Actinomycetes</taxon>
        <taxon>Bifidobacteriales</taxon>
        <taxon>Bifidobacteriaceae</taxon>
        <taxon>Bifidobacterium</taxon>
    </lineage>
</organism>
<name>A0A087AHS5_9BIFI</name>
<reference evidence="3 4" key="1">
    <citation type="submission" date="2014-03" db="EMBL/GenBank/DDBJ databases">
        <title>Genomics of Bifidobacteria.</title>
        <authorList>
            <person name="Ventura M."/>
            <person name="Milani C."/>
            <person name="Lugli G.A."/>
        </authorList>
    </citation>
    <scope>NUCLEOTIDE SEQUENCE [LARGE SCALE GENOMIC DNA]</scope>
    <source>
        <strain evidence="3 4">LMG 10738</strain>
    </source>
</reference>
<dbReference type="InterPro" id="IPR024455">
    <property type="entry name" value="Phage_capsid"/>
</dbReference>
<sequence length="281" mass="29531">MEHIGISTSALAGVYDDKAFPPSQAIPNALVLSQTTVSKPIEGDAATLRVPYISTDSAAAIVAEGEEIEKGGAQFSVLDIRTRKVAVIETITNETYSESEVRRMLTDSMTQAITDKADAVFLQNTATDAASNGAPVGIFNTEGAIDGGTITTALDPIVTALGQVAANGGSPSAIILNHATWSQLLLLKFKDGRPMIEPSVADSPTPMLYGIPIVINKMAPANALAIIDRTDIISAVGAVTLSGSDQRYFDSDAYAIRGTFRSGWGVIHSNRLAIVHTEEAE</sequence>
<dbReference type="SUPFAM" id="SSF56563">
    <property type="entry name" value="Major capsid protein gp5"/>
    <property type="match status" value="1"/>
</dbReference>
<dbReference type="RefSeq" id="WP_033518342.1">
    <property type="nucleotide sequence ID" value="NZ_JGYV01000030.1"/>
</dbReference>
<evidence type="ECO:0000256" key="1">
    <source>
        <dbReference type="ARBA" id="ARBA00004328"/>
    </source>
</evidence>
<dbReference type="NCBIfam" id="TIGR01554">
    <property type="entry name" value="major_cap_HK97"/>
    <property type="match status" value="1"/>
</dbReference>
<dbReference type="Gene3D" id="3.30.2320.10">
    <property type="entry name" value="hypothetical protein PF0899 domain"/>
    <property type="match status" value="1"/>
</dbReference>
<feature type="domain" description="Phage capsid-like C-terminal" evidence="2">
    <location>
        <begin position="43"/>
        <end position="274"/>
    </location>
</feature>
<gene>
    <name evidence="3" type="ORF">BCUN_1926</name>
</gene>
<comment type="caution">
    <text evidence="3">The sequence shown here is derived from an EMBL/GenBank/DDBJ whole genome shotgun (WGS) entry which is preliminary data.</text>
</comment>
<protein>
    <recommendedName>
        <fullName evidence="2">Phage capsid-like C-terminal domain-containing protein</fullName>
    </recommendedName>
</protein>
<dbReference type="Gene3D" id="3.30.2400.10">
    <property type="entry name" value="Major capsid protein gp5"/>
    <property type="match status" value="1"/>
</dbReference>
<dbReference type="EMBL" id="JGYV01000030">
    <property type="protein sequence ID" value="KFI58325.1"/>
    <property type="molecule type" value="Genomic_DNA"/>
</dbReference>
<dbReference type="AlphaFoldDB" id="A0A087AHS5"/>
<comment type="subcellular location">
    <subcellularLocation>
        <location evidence="1">Virion</location>
    </subcellularLocation>
</comment>
<dbReference type="Proteomes" id="UP000029067">
    <property type="component" value="Unassembled WGS sequence"/>
</dbReference>
<accession>A0A087AHS5</accession>
<dbReference type="OrthoDB" id="3233650at2"/>